<dbReference type="Gene3D" id="1.20.5.1930">
    <property type="match status" value="1"/>
</dbReference>
<dbReference type="InterPro" id="IPR033479">
    <property type="entry name" value="dCache_1"/>
</dbReference>
<name>A0ABU1BKG9_9BURK</name>
<feature type="transmembrane region" description="Helical" evidence="9">
    <location>
        <begin position="20"/>
        <end position="39"/>
    </location>
</feature>
<dbReference type="Gene3D" id="3.30.565.10">
    <property type="entry name" value="Histidine kinase-like ATPase, C-terminal domain"/>
    <property type="match status" value="1"/>
</dbReference>
<keyword evidence="12" id="KW-1185">Reference proteome</keyword>
<dbReference type="CDD" id="cd16917">
    <property type="entry name" value="HATPase_UhpB-NarQ-NarX-like"/>
    <property type="match status" value="1"/>
</dbReference>
<dbReference type="InterPro" id="IPR003594">
    <property type="entry name" value="HATPase_dom"/>
</dbReference>
<dbReference type="SUPFAM" id="SSF55874">
    <property type="entry name" value="ATPase domain of HSP90 chaperone/DNA topoisomerase II/histidine kinase"/>
    <property type="match status" value="1"/>
</dbReference>
<dbReference type="CDD" id="cd12914">
    <property type="entry name" value="PDC1_DGC_like"/>
    <property type="match status" value="1"/>
</dbReference>
<evidence type="ECO:0000256" key="8">
    <source>
        <dbReference type="ARBA" id="ARBA00023136"/>
    </source>
</evidence>
<keyword evidence="4 9" id="KW-0812">Transmembrane</keyword>
<evidence type="ECO:0000259" key="10">
    <source>
        <dbReference type="SMART" id="SM00387"/>
    </source>
</evidence>
<evidence type="ECO:0000256" key="2">
    <source>
        <dbReference type="ARBA" id="ARBA00022475"/>
    </source>
</evidence>
<feature type="domain" description="Histidine kinase/HSP90-like ATPase" evidence="10">
    <location>
        <begin position="464"/>
        <end position="558"/>
    </location>
</feature>
<dbReference type="Pfam" id="PF07730">
    <property type="entry name" value="HisKA_3"/>
    <property type="match status" value="1"/>
</dbReference>
<evidence type="ECO:0000256" key="9">
    <source>
        <dbReference type="SAM" id="Phobius"/>
    </source>
</evidence>
<evidence type="ECO:0000256" key="5">
    <source>
        <dbReference type="ARBA" id="ARBA00022777"/>
    </source>
</evidence>
<keyword evidence="5" id="KW-0418">Kinase</keyword>
<dbReference type="Gene3D" id="3.30.450.20">
    <property type="entry name" value="PAS domain"/>
    <property type="match status" value="2"/>
</dbReference>
<keyword evidence="2" id="KW-1003">Cell membrane</keyword>
<evidence type="ECO:0000256" key="1">
    <source>
        <dbReference type="ARBA" id="ARBA00004651"/>
    </source>
</evidence>
<evidence type="ECO:0000256" key="3">
    <source>
        <dbReference type="ARBA" id="ARBA00022679"/>
    </source>
</evidence>
<protein>
    <submittedName>
        <fullName evidence="11">Cache domain-containing protein</fullName>
    </submittedName>
</protein>
<dbReference type="InterPro" id="IPR036890">
    <property type="entry name" value="HATPase_C_sf"/>
</dbReference>
<dbReference type="CDD" id="cd12915">
    <property type="entry name" value="PDC2_DGC_like"/>
    <property type="match status" value="1"/>
</dbReference>
<dbReference type="Pfam" id="PF02743">
    <property type="entry name" value="dCache_1"/>
    <property type="match status" value="1"/>
</dbReference>
<keyword evidence="6 9" id="KW-1133">Transmembrane helix</keyword>
<dbReference type="SMART" id="SM00387">
    <property type="entry name" value="HATPase_c"/>
    <property type="match status" value="1"/>
</dbReference>
<evidence type="ECO:0000256" key="6">
    <source>
        <dbReference type="ARBA" id="ARBA00022989"/>
    </source>
</evidence>
<accession>A0ABU1BKG9</accession>
<evidence type="ECO:0000313" key="11">
    <source>
        <dbReference type="EMBL" id="MDQ9169483.1"/>
    </source>
</evidence>
<keyword evidence="8 9" id="KW-0472">Membrane</keyword>
<dbReference type="EMBL" id="JAUYVH010000001">
    <property type="protein sequence ID" value="MDQ9169483.1"/>
    <property type="molecule type" value="Genomic_DNA"/>
</dbReference>
<proteinExistence type="predicted"/>
<evidence type="ECO:0000256" key="4">
    <source>
        <dbReference type="ARBA" id="ARBA00022692"/>
    </source>
</evidence>
<dbReference type="Proteomes" id="UP001225596">
    <property type="component" value="Unassembled WGS sequence"/>
</dbReference>
<dbReference type="InterPro" id="IPR050482">
    <property type="entry name" value="Sensor_HK_TwoCompSys"/>
</dbReference>
<dbReference type="InterPro" id="IPR011712">
    <property type="entry name" value="Sig_transdc_His_kin_sub3_dim/P"/>
</dbReference>
<comment type="caution">
    <text evidence="11">The sequence shown here is derived from an EMBL/GenBank/DDBJ whole genome shotgun (WGS) entry which is preliminary data.</text>
</comment>
<dbReference type="PANTHER" id="PTHR24421">
    <property type="entry name" value="NITRATE/NITRITE SENSOR PROTEIN NARX-RELATED"/>
    <property type="match status" value="1"/>
</dbReference>
<reference evidence="11 12" key="1">
    <citation type="submission" date="2023-08" db="EMBL/GenBank/DDBJ databases">
        <title>Oxalobacteraceae gen .nov., isolated from river sludge outside the plant.</title>
        <authorList>
            <person name="Zhao S.Y."/>
        </authorList>
    </citation>
    <scope>NUCLEOTIDE SEQUENCE [LARGE SCALE GENOMIC DNA]</scope>
    <source>
        <strain evidence="11 12">R-40</strain>
    </source>
</reference>
<feature type="transmembrane region" description="Helical" evidence="9">
    <location>
        <begin position="290"/>
        <end position="316"/>
    </location>
</feature>
<evidence type="ECO:0000313" key="12">
    <source>
        <dbReference type="Proteomes" id="UP001225596"/>
    </source>
</evidence>
<sequence>MKFARTLSLKDYLRFRRRLLLAVSMVTGMLLLGLSWTIYSTIQKDREAARVQAQSFVRAIEMHVSHTIESVDLSLINFSNAVKAFSPKEIVDDPLIERLLNRSRDVDSYFWLIFIDAQGKGIAASNEMEVMGRSFADNDYYKVHKKPGVGLFVSESRIDKFTKRPLFIISRRVKNNAGQFLGVIAAPFNARSFAYLFSNARYDDDVSITLTHQNGKIIARAPRFEQSFGADVSQANHVVRSRDAPAGLSEATSRLDGKSRIYGYRKVEDLPLIVSVGISNPLITDSAMQLLVIGGIGTLLIIAVIAASAHFVLISFANLEKAVKQRTGELSKSNELLMKSKSALRHLAAYQNRIKEDERKRIAREVHDELGGCLTGIKAYISVAVSETINDGRQPHRLLSDAAQLADTAVDTVHRIISDLRPSVLDQLGIWAALEWYADQFTQRTGIACACLLDEVEGIQIGGEESTMVFRIVQESLTNVARYAEAQKVTIQSRRVGNSLMIEIRDDGIGISTEQLLDQRSWGIIGMHERAKHFGADLKITGMPGHGTIVALQLSITHELASCQ</sequence>
<keyword evidence="3" id="KW-0808">Transferase</keyword>
<dbReference type="PANTHER" id="PTHR24421:SF59">
    <property type="entry name" value="OXYGEN SENSOR HISTIDINE KINASE NREB"/>
    <property type="match status" value="1"/>
</dbReference>
<gene>
    <name evidence="11" type="ORF">Q8A64_03555</name>
</gene>
<dbReference type="Pfam" id="PF02518">
    <property type="entry name" value="HATPase_c"/>
    <property type="match status" value="1"/>
</dbReference>
<evidence type="ECO:0000256" key="7">
    <source>
        <dbReference type="ARBA" id="ARBA00023012"/>
    </source>
</evidence>
<keyword evidence="7" id="KW-0902">Two-component regulatory system</keyword>
<comment type="subcellular location">
    <subcellularLocation>
        <location evidence="1">Cell membrane</location>
        <topology evidence="1">Multi-pass membrane protein</topology>
    </subcellularLocation>
</comment>
<organism evidence="11 12">
    <name type="scientific">Keguizhuia sedimenti</name>
    <dbReference type="NCBI Taxonomy" id="3064264"/>
    <lineage>
        <taxon>Bacteria</taxon>
        <taxon>Pseudomonadati</taxon>
        <taxon>Pseudomonadota</taxon>
        <taxon>Betaproteobacteria</taxon>
        <taxon>Burkholderiales</taxon>
        <taxon>Oxalobacteraceae</taxon>
        <taxon>Keguizhuia</taxon>
    </lineage>
</organism>
<dbReference type="RefSeq" id="WP_338435387.1">
    <property type="nucleotide sequence ID" value="NZ_JAUYVH010000001.1"/>
</dbReference>